<accession>A0A8J2MPJ3</accession>
<keyword evidence="8" id="KW-1185">Reference proteome</keyword>
<dbReference type="Pfam" id="PF22562">
    <property type="entry name" value="UBA_7"/>
    <property type="match status" value="1"/>
</dbReference>
<evidence type="ECO:0000313" key="7">
    <source>
        <dbReference type="EMBL" id="CAG9535793.1"/>
    </source>
</evidence>
<comment type="catalytic activity">
    <reaction evidence="4">
        <text>an N-acyl-L-alpha-aminoacyl-tRNA + H2O = an N-acyl-L-amino acid + a tRNA + H(+)</text>
        <dbReference type="Rhea" id="RHEA:54448"/>
        <dbReference type="Rhea" id="RHEA-COMP:10123"/>
        <dbReference type="Rhea" id="RHEA-COMP:13883"/>
        <dbReference type="ChEBI" id="CHEBI:15377"/>
        <dbReference type="ChEBI" id="CHEBI:15378"/>
        <dbReference type="ChEBI" id="CHEBI:59874"/>
        <dbReference type="ChEBI" id="CHEBI:78442"/>
        <dbReference type="ChEBI" id="CHEBI:138191"/>
        <dbReference type="EC" id="3.1.1.29"/>
    </reaction>
</comment>
<keyword evidence="2" id="KW-0378">Hydrolase</keyword>
<dbReference type="GO" id="GO:0004045">
    <property type="term" value="F:peptidyl-tRNA hydrolase activity"/>
    <property type="evidence" value="ECO:0007669"/>
    <property type="project" value="UniProtKB-EC"/>
</dbReference>
<proteinExistence type="inferred from homology"/>
<dbReference type="CDD" id="cd02430">
    <property type="entry name" value="PTH2"/>
    <property type="match status" value="1"/>
</dbReference>
<gene>
    <name evidence="7" type="ORF">CJOHNSTONI_LOCUS5784</name>
</gene>
<protein>
    <recommendedName>
        <fullName evidence="1">peptidyl-tRNA hydrolase</fullName>
        <ecNumber evidence="1">3.1.1.29</ecNumber>
    </recommendedName>
</protein>
<comment type="caution">
    <text evidence="7">The sequence shown here is derived from an EMBL/GenBank/DDBJ whole genome shotgun (WGS) entry which is preliminary data.</text>
</comment>
<dbReference type="EMBL" id="CAKAEH010001403">
    <property type="protein sequence ID" value="CAG9535793.1"/>
    <property type="molecule type" value="Genomic_DNA"/>
</dbReference>
<dbReference type="Gene3D" id="1.10.8.10">
    <property type="entry name" value="DNA helicase RuvA subunit, C-terminal domain"/>
    <property type="match status" value="1"/>
</dbReference>
<feature type="region of interest" description="Disordered" evidence="5">
    <location>
        <begin position="101"/>
        <end position="150"/>
    </location>
</feature>
<evidence type="ECO:0000259" key="6">
    <source>
        <dbReference type="PROSITE" id="PS50030"/>
    </source>
</evidence>
<comment type="similarity">
    <text evidence="3">Belongs to the PTH2 family.</text>
</comment>
<dbReference type="InterPro" id="IPR002833">
    <property type="entry name" value="PTH2"/>
</dbReference>
<reference evidence="7" key="1">
    <citation type="submission" date="2021-09" db="EMBL/GenBank/DDBJ databases">
        <authorList>
            <consortium name="Pathogen Informatics"/>
        </authorList>
    </citation>
    <scope>NUCLEOTIDE SEQUENCE</scope>
</reference>
<organism evidence="7 8">
    <name type="scientific">Cercopithifilaria johnstoni</name>
    <dbReference type="NCBI Taxonomy" id="2874296"/>
    <lineage>
        <taxon>Eukaryota</taxon>
        <taxon>Metazoa</taxon>
        <taxon>Ecdysozoa</taxon>
        <taxon>Nematoda</taxon>
        <taxon>Chromadorea</taxon>
        <taxon>Rhabditida</taxon>
        <taxon>Spirurina</taxon>
        <taxon>Spiruromorpha</taxon>
        <taxon>Filarioidea</taxon>
        <taxon>Onchocercidae</taxon>
        <taxon>Cercopithifilaria</taxon>
    </lineage>
</organism>
<evidence type="ECO:0000256" key="4">
    <source>
        <dbReference type="ARBA" id="ARBA00048707"/>
    </source>
</evidence>
<evidence type="ECO:0000313" key="8">
    <source>
        <dbReference type="Proteomes" id="UP000746747"/>
    </source>
</evidence>
<dbReference type="AlphaFoldDB" id="A0A8J2MPJ3"/>
<dbReference type="InterPro" id="IPR023476">
    <property type="entry name" value="Pep_tRNA_hydro_II_dom_sf"/>
</dbReference>
<dbReference type="SUPFAM" id="SSF102462">
    <property type="entry name" value="Peptidyl-tRNA hydrolase II"/>
    <property type="match status" value="1"/>
</dbReference>
<dbReference type="InterPro" id="IPR015940">
    <property type="entry name" value="UBA"/>
</dbReference>
<name>A0A8J2MPJ3_9BILA</name>
<dbReference type="SUPFAM" id="SSF46934">
    <property type="entry name" value="UBA-like"/>
    <property type="match status" value="1"/>
</dbReference>
<dbReference type="Gene3D" id="3.40.1490.10">
    <property type="entry name" value="Bit1"/>
    <property type="match status" value="1"/>
</dbReference>
<dbReference type="PANTHER" id="PTHR12649:SF11">
    <property type="entry name" value="PEPTIDYL-TRNA HYDROLASE 2, MITOCHONDRIAL"/>
    <property type="match status" value="1"/>
</dbReference>
<evidence type="ECO:0000256" key="3">
    <source>
        <dbReference type="ARBA" id="ARBA00038050"/>
    </source>
</evidence>
<sequence>MSKTSWKFFCKGLPFLAIGGSTLLLAYKIQQIKFEFGPSACTLADAEEISQFLNNKGIGSQQKSIEAVYQELIKEDGDDWENIRGPRDSEDNKQFLQLNIPTTDPRVGSSGDFSEAPPPPPGFPNTSREAVRGSERTPVISSPADSDFPRATTNERVNIQIIADPTIDHQTSFPPSSAPANQNQLTQPVLDPASSSISSVETAVPAQPFYVPAVPDFNQETLYTTAESSQSVTSNLLDPDISLAQALVAGISCSHPADPENKEDLVDPALLAEILQLGFEEAIAVLAISKTKEVGGAEAAINWILEHSNESDFESDEEQNSMGGIHSTSVINRQHKMVFVVNMSLKMGAGKLAAQVGHATLGVYRLAQRSEDGQQALDAWRISGEMKVVVKGHNTEMLLDFFKQAKDLGLFAYIVSDAGRTQIPAGSRTILGIFGPTHLVDLVTGELKLL</sequence>
<dbReference type="PROSITE" id="PS50030">
    <property type="entry name" value="UBA"/>
    <property type="match status" value="1"/>
</dbReference>
<evidence type="ECO:0000256" key="1">
    <source>
        <dbReference type="ARBA" id="ARBA00013260"/>
    </source>
</evidence>
<dbReference type="PANTHER" id="PTHR12649">
    <property type="entry name" value="PEPTIDYL-TRNA HYDROLASE 2"/>
    <property type="match status" value="1"/>
</dbReference>
<evidence type="ECO:0000256" key="5">
    <source>
        <dbReference type="SAM" id="MobiDB-lite"/>
    </source>
</evidence>
<dbReference type="Pfam" id="PF01981">
    <property type="entry name" value="PTH2"/>
    <property type="match status" value="1"/>
</dbReference>
<dbReference type="NCBIfam" id="TIGR00283">
    <property type="entry name" value="arch_pth2"/>
    <property type="match status" value="1"/>
</dbReference>
<dbReference type="GO" id="GO:0005829">
    <property type="term" value="C:cytosol"/>
    <property type="evidence" value="ECO:0007669"/>
    <property type="project" value="TreeGrafter"/>
</dbReference>
<feature type="domain" description="UBA" evidence="6">
    <location>
        <begin position="260"/>
        <end position="307"/>
    </location>
</feature>
<dbReference type="Proteomes" id="UP000746747">
    <property type="component" value="Unassembled WGS sequence"/>
</dbReference>
<evidence type="ECO:0000256" key="2">
    <source>
        <dbReference type="ARBA" id="ARBA00022801"/>
    </source>
</evidence>
<dbReference type="FunFam" id="3.40.1490.10:FF:000002">
    <property type="entry name" value="Peptidyl-tRNA hydrolase 2, mitochondrial"/>
    <property type="match status" value="1"/>
</dbReference>
<dbReference type="OrthoDB" id="1733656at2759"/>
<dbReference type="EC" id="3.1.1.29" evidence="1"/>
<dbReference type="InterPro" id="IPR009060">
    <property type="entry name" value="UBA-like_sf"/>
</dbReference>